<dbReference type="PANTHER" id="PTHR13315:SF1">
    <property type="entry name" value="PROTEIN TED1"/>
    <property type="match status" value="1"/>
</dbReference>
<keyword evidence="1 3" id="KW-0472">Membrane</keyword>
<gene>
    <name evidence="4" type="ORF">Ptr86124_004859</name>
</gene>
<evidence type="ECO:0000313" key="4">
    <source>
        <dbReference type="EMBL" id="KAI1516322.1"/>
    </source>
</evidence>
<reference evidence="5" key="1">
    <citation type="journal article" date="2022" name="Microb. Genom.">
        <title>A global pangenome for the wheat fungal pathogen Pyrenophora tritici-repentis and prediction of effector protein structural homology.</title>
        <authorList>
            <person name="Moolhuijzen P.M."/>
            <person name="See P.T."/>
            <person name="Shi G."/>
            <person name="Powell H.R."/>
            <person name="Cockram J."/>
            <person name="Jorgensen L.N."/>
            <person name="Benslimane H."/>
            <person name="Strelkov S.E."/>
            <person name="Turner J."/>
            <person name="Liu Z."/>
            <person name="Moffat C.S."/>
        </authorList>
    </citation>
    <scope>NUCLEOTIDE SEQUENCE [LARGE SCALE GENOMIC DNA]</scope>
</reference>
<evidence type="ECO:0000256" key="3">
    <source>
        <dbReference type="SAM" id="Phobius"/>
    </source>
</evidence>
<feature type="transmembrane region" description="Helical" evidence="3">
    <location>
        <begin position="686"/>
        <end position="710"/>
    </location>
</feature>
<keyword evidence="3" id="KW-0812">Transmembrane</keyword>
<sequence>MQLSRFFLCVASLLLPVALIGTTWLYLYPVLHGCAFPTPPSSSSSTNPHHLPAVAPFRLLSLGDPQLEGDSSLPDPTALIFPSLENLVPDLRNANNITEIRDISKKAAKGVLRDAGVWLEGKRKAIDLWGNDRYLAHIVRSLRWWTRPTHVSVLGDLLGSQWVTDGEFRKRAGRYWGVVMRGLEKVPDRVFGAVEVEGLESVDQDIEKDEVAAEAAVDQDNEKVSKKDSDIANEGGIITEQISEKASTTNLDMEKEEKVIVEPATDPDSEDAETTPAEPLSDSTIEQDSDSAEETYPEQPTEEGSEEEEEEEDKKPPRKVLWGGTTEVLGADKNWAKRVINIAGNHDIGYGGDIDESRIERFERAFGSVNWDIWFTLPDELRQNSTNPSIQKSNTPPTLRLVVLNTMNLDTPAWSSELQTETYDYLNHVITTSLPVDDKTHATILLTHIPLEKEAGICVDSPYFDFFENGGGLKEQNMLSYHASKIVLEGMFGMTSNKDAAGQGLGRRGIIINGHDHAGCDVVHYIRQPGVEDVCRIEDVKSDEVYWPANDTMIATSMDIDGVDINIVIANNTYIESDQTESTSESESTPESSPEPTAETAPEPSESPPPKWRARRFPHRPYEITPPNKCTRIESTPHIREITLRSMMGEYSGYAGFLSAWFDQDKGEKGEWVLEFNTCGVGIQHWWWGIHIVDLVVVLCLFAAGIAATAEKLGIDKLMFAKVAEPEKRKVIQKEKQMRVNSGARGLTVSATEAAMQKM</sequence>
<protein>
    <recommendedName>
        <fullName evidence="6">Calcineurin-like phosphoesterase domain-containing protein</fullName>
    </recommendedName>
</protein>
<keyword evidence="5" id="KW-1185">Reference proteome</keyword>
<comment type="caution">
    <text evidence="4">The sequence shown here is derived from an EMBL/GenBank/DDBJ whole genome shotgun (WGS) entry which is preliminary data.</text>
</comment>
<dbReference type="EMBL" id="NRDI02000005">
    <property type="protein sequence ID" value="KAI1516322.1"/>
    <property type="molecule type" value="Genomic_DNA"/>
</dbReference>
<feature type="compositionally biased region" description="Low complexity" evidence="2">
    <location>
        <begin position="580"/>
        <end position="604"/>
    </location>
</feature>
<feature type="compositionally biased region" description="Polar residues" evidence="2">
    <location>
        <begin position="240"/>
        <end position="251"/>
    </location>
</feature>
<feature type="compositionally biased region" description="Acidic residues" evidence="2">
    <location>
        <begin position="285"/>
        <end position="312"/>
    </location>
</feature>
<feature type="region of interest" description="Disordered" evidence="2">
    <location>
        <begin position="577"/>
        <end position="630"/>
    </location>
</feature>
<dbReference type="GO" id="GO:0016020">
    <property type="term" value="C:membrane"/>
    <property type="evidence" value="ECO:0007669"/>
    <property type="project" value="GOC"/>
</dbReference>
<organism evidence="4 5">
    <name type="scientific">Pyrenophora tritici-repentis</name>
    <dbReference type="NCBI Taxonomy" id="45151"/>
    <lineage>
        <taxon>Eukaryota</taxon>
        <taxon>Fungi</taxon>
        <taxon>Dikarya</taxon>
        <taxon>Ascomycota</taxon>
        <taxon>Pezizomycotina</taxon>
        <taxon>Dothideomycetes</taxon>
        <taxon>Pleosporomycetidae</taxon>
        <taxon>Pleosporales</taxon>
        <taxon>Pleosporineae</taxon>
        <taxon>Pleosporaceae</taxon>
        <taxon>Pyrenophora</taxon>
    </lineage>
</organism>
<accession>A0A922NJR8</accession>
<dbReference type="SUPFAM" id="SSF56300">
    <property type="entry name" value="Metallo-dependent phosphatases"/>
    <property type="match status" value="1"/>
</dbReference>
<dbReference type="InterPro" id="IPR029052">
    <property type="entry name" value="Metallo-depent_PP-like"/>
</dbReference>
<dbReference type="GO" id="GO:0006506">
    <property type="term" value="P:GPI anchor biosynthetic process"/>
    <property type="evidence" value="ECO:0007669"/>
    <property type="project" value="InterPro"/>
</dbReference>
<evidence type="ECO:0000256" key="1">
    <source>
        <dbReference type="ARBA" id="ARBA00023136"/>
    </source>
</evidence>
<dbReference type="PANTHER" id="PTHR13315">
    <property type="entry name" value="METALLO PHOSPHOESTERASE RELATED"/>
    <property type="match status" value="1"/>
</dbReference>
<keyword evidence="3" id="KW-1133">Transmembrane helix</keyword>
<feature type="region of interest" description="Disordered" evidence="2">
    <location>
        <begin position="214"/>
        <end position="325"/>
    </location>
</feature>
<dbReference type="AlphaFoldDB" id="A0A922NJR8"/>
<dbReference type="OrthoDB" id="9984693at2759"/>
<name>A0A922NJR8_9PLEO</name>
<evidence type="ECO:0008006" key="6">
    <source>
        <dbReference type="Google" id="ProtNLM"/>
    </source>
</evidence>
<dbReference type="Proteomes" id="UP000249757">
    <property type="component" value="Unassembled WGS sequence"/>
</dbReference>
<dbReference type="InterPro" id="IPR033308">
    <property type="entry name" value="PGAP5/Cdc1/Ted1"/>
</dbReference>
<evidence type="ECO:0000313" key="5">
    <source>
        <dbReference type="Proteomes" id="UP000249757"/>
    </source>
</evidence>
<feature type="compositionally biased region" description="Basic and acidic residues" evidence="2">
    <location>
        <begin position="220"/>
        <end position="230"/>
    </location>
</feature>
<dbReference type="GO" id="GO:0005783">
    <property type="term" value="C:endoplasmic reticulum"/>
    <property type="evidence" value="ECO:0007669"/>
    <property type="project" value="TreeGrafter"/>
</dbReference>
<proteinExistence type="predicted"/>
<evidence type="ECO:0000256" key="2">
    <source>
        <dbReference type="SAM" id="MobiDB-lite"/>
    </source>
</evidence>